<dbReference type="EMBL" id="CATOUU010001186">
    <property type="protein sequence ID" value="CAI9978907.1"/>
    <property type="molecule type" value="Genomic_DNA"/>
</dbReference>
<keyword evidence="4" id="KW-1185">Reference proteome</keyword>
<organism evidence="2">
    <name type="scientific">Hexamita inflata</name>
    <dbReference type="NCBI Taxonomy" id="28002"/>
    <lineage>
        <taxon>Eukaryota</taxon>
        <taxon>Metamonada</taxon>
        <taxon>Diplomonadida</taxon>
        <taxon>Hexamitidae</taxon>
        <taxon>Hexamitinae</taxon>
        <taxon>Hexamita</taxon>
    </lineage>
</organism>
<name>A0AA86RLI1_9EUKA</name>
<protein>
    <submittedName>
        <fullName evidence="3">Hypothetical_protein</fullName>
    </submittedName>
</protein>
<dbReference type="EMBL" id="CAXDID020000017">
    <property type="protein sequence ID" value="CAL5984858.1"/>
    <property type="molecule type" value="Genomic_DNA"/>
</dbReference>
<proteinExistence type="predicted"/>
<evidence type="ECO:0000256" key="1">
    <source>
        <dbReference type="SAM" id="Phobius"/>
    </source>
</evidence>
<evidence type="ECO:0000313" key="4">
    <source>
        <dbReference type="Proteomes" id="UP001642409"/>
    </source>
</evidence>
<comment type="caution">
    <text evidence="2">The sequence shown here is derived from an EMBL/GenBank/DDBJ whole genome shotgun (WGS) entry which is preliminary data.</text>
</comment>
<evidence type="ECO:0000313" key="2">
    <source>
        <dbReference type="EMBL" id="CAI9978907.1"/>
    </source>
</evidence>
<keyword evidence="1" id="KW-1133">Transmembrane helix</keyword>
<reference evidence="2" key="1">
    <citation type="submission" date="2023-06" db="EMBL/GenBank/DDBJ databases">
        <authorList>
            <person name="Kurt Z."/>
        </authorList>
    </citation>
    <scope>NUCLEOTIDE SEQUENCE</scope>
</reference>
<keyword evidence="1" id="KW-0472">Membrane</keyword>
<gene>
    <name evidence="2" type="ORF">HINF_LOCUS66552</name>
    <name evidence="3" type="ORF">HINF_LOCUS8319</name>
</gene>
<feature type="transmembrane region" description="Helical" evidence="1">
    <location>
        <begin position="78"/>
        <end position="100"/>
    </location>
</feature>
<feature type="transmembrane region" description="Helical" evidence="1">
    <location>
        <begin position="41"/>
        <end position="63"/>
    </location>
</feature>
<evidence type="ECO:0000313" key="3">
    <source>
        <dbReference type="EMBL" id="CAL5984858.1"/>
    </source>
</evidence>
<dbReference type="Proteomes" id="UP001642409">
    <property type="component" value="Unassembled WGS sequence"/>
</dbReference>
<accession>A0AA86RLI1</accession>
<sequence>MENSASLALDNIIESTVDSQNQVYATPTKEHTDIYENRNQWCVVSWISAILVITSGVSIYFIIKSLNDYYNQYWCLGLSMGILVLVLALTGIVFSVYACIKVKSFKAIMIPCYEIDEFSMQ</sequence>
<dbReference type="AlphaFoldDB" id="A0AA86RLI1"/>
<keyword evidence="1" id="KW-0812">Transmembrane</keyword>
<reference evidence="3 4" key="2">
    <citation type="submission" date="2024-07" db="EMBL/GenBank/DDBJ databases">
        <authorList>
            <person name="Akdeniz Z."/>
        </authorList>
    </citation>
    <scope>NUCLEOTIDE SEQUENCE [LARGE SCALE GENOMIC DNA]</scope>
</reference>